<protein>
    <submittedName>
        <fullName evidence="6">Cyclopropane-fatty-acyl-phospholipid synthase</fullName>
    </submittedName>
</protein>
<dbReference type="OrthoDB" id="9782855at2"/>
<evidence type="ECO:0000313" key="7">
    <source>
        <dbReference type="Proteomes" id="UP000318297"/>
    </source>
</evidence>
<reference evidence="6 7" key="1">
    <citation type="submission" date="2019-06" db="EMBL/GenBank/DDBJ databases">
        <title>Sequencing the genomes of 1000 actinobacteria strains.</title>
        <authorList>
            <person name="Klenk H.-P."/>
        </authorList>
    </citation>
    <scope>NUCLEOTIDE SEQUENCE [LARGE SCALE GENOMIC DNA]</scope>
    <source>
        <strain evidence="6 7">DSM 19560</strain>
    </source>
</reference>
<evidence type="ECO:0000313" key="6">
    <source>
        <dbReference type="EMBL" id="TWE09316.1"/>
    </source>
</evidence>
<evidence type="ECO:0000256" key="3">
    <source>
        <dbReference type="ARBA" id="ARBA00022679"/>
    </source>
</evidence>
<evidence type="ECO:0000256" key="5">
    <source>
        <dbReference type="ARBA" id="ARBA00023098"/>
    </source>
</evidence>
<comment type="similarity">
    <text evidence="1">Belongs to the CFA/CMAS family.</text>
</comment>
<dbReference type="Gene3D" id="3.40.50.150">
    <property type="entry name" value="Vaccinia Virus protein VP39"/>
    <property type="match status" value="1"/>
</dbReference>
<dbReference type="PANTHER" id="PTHR43667:SF2">
    <property type="entry name" value="FATTY ACID C-METHYL TRANSFERASE"/>
    <property type="match status" value="1"/>
</dbReference>
<sequence length="420" mass="46845">MTTATPQPRLTIDPVRWPDVAHVPHGARARIGSIVAGRIFRYAVSRMSIRVMMPDGSILGAGNSDEAPLMRVHSPESLLRRIGTDGLIGFGEAYQAGDWDCDDLAALITEFATHVEELVPRPLRRLRATYGSAAPRSDRPQPENSRTNVERHYDLSNDMFSTFLDPTMTYSSALYADDDESLVSAQERKIDRLLYQAEASAGTSVLEIGSGWGSLALRAARRGATVDSVTLSSQQEKWANKLLAHEGVADKARVRICDYRDVDGRYDAVVSVEMIEAVGLEFLDAYFERIARSLKSGGRAAIQAITMSHHRVQATRNEYTWIHKYIFPGGALPSIEMLRTSAARVGLELIDDLAMGDSYARTLDAWANEFDRHTTQLDRLGFDETFRRMWHFYLRYSQGGFTSGYLNVHQLTFVNNGMAA</sequence>
<dbReference type="PANTHER" id="PTHR43667">
    <property type="entry name" value="CYCLOPROPANE-FATTY-ACYL-PHOSPHOLIPID SYNTHASE"/>
    <property type="match status" value="1"/>
</dbReference>
<keyword evidence="4" id="KW-0949">S-adenosyl-L-methionine</keyword>
<gene>
    <name evidence="6" type="ORF">BKA23_3016</name>
</gene>
<keyword evidence="3" id="KW-0808">Transferase</keyword>
<dbReference type="PIRSF" id="PIRSF003085">
    <property type="entry name" value="CMAS"/>
    <property type="match status" value="1"/>
</dbReference>
<comment type="caution">
    <text evidence="6">The sequence shown here is derived from an EMBL/GenBank/DDBJ whole genome shotgun (WGS) entry which is preliminary data.</text>
</comment>
<keyword evidence="5" id="KW-0443">Lipid metabolism</keyword>
<dbReference type="InterPro" id="IPR050723">
    <property type="entry name" value="CFA/CMAS"/>
</dbReference>
<dbReference type="SUPFAM" id="SSF53335">
    <property type="entry name" value="S-adenosyl-L-methionine-dependent methyltransferases"/>
    <property type="match status" value="1"/>
</dbReference>
<dbReference type="InterPro" id="IPR029063">
    <property type="entry name" value="SAM-dependent_MTases_sf"/>
</dbReference>
<evidence type="ECO:0000256" key="4">
    <source>
        <dbReference type="ARBA" id="ARBA00022691"/>
    </source>
</evidence>
<dbReference type="RefSeq" id="WP_145229876.1">
    <property type="nucleotide sequence ID" value="NZ_VIVQ01000003.1"/>
</dbReference>
<keyword evidence="2" id="KW-0489">Methyltransferase</keyword>
<dbReference type="AlphaFoldDB" id="A0A561E0Z7"/>
<dbReference type="GO" id="GO:0032259">
    <property type="term" value="P:methylation"/>
    <property type="evidence" value="ECO:0007669"/>
    <property type="project" value="UniProtKB-KW"/>
</dbReference>
<organism evidence="6 7">
    <name type="scientific">Rudaeicoccus suwonensis</name>
    <dbReference type="NCBI Taxonomy" id="657409"/>
    <lineage>
        <taxon>Bacteria</taxon>
        <taxon>Bacillati</taxon>
        <taxon>Actinomycetota</taxon>
        <taxon>Actinomycetes</taxon>
        <taxon>Micrococcales</taxon>
        <taxon>Dermacoccaceae</taxon>
        <taxon>Rudaeicoccus</taxon>
    </lineage>
</organism>
<dbReference type="InterPro" id="IPR003333">
    <property type="entry name" value="CMAS"/>
</dbReference>
<dbReference type="GO" id="GO:0008610">
    <property type="term" value="P:lipid biosynthetic process"/>
    <property type="evidence" value="ECO:0007669"/>
    <property type="project" value="InterPro"/>
</dbReference>
<proteinExistence type="inferred from homology"/>
<keyword evidence="7" id="KW-1185">Reference proteome</keyword>
<dbReference type="GO" id="GO:0008168">
    <property type="term" value="F:methyltransferase activity"/>
    <property type="evidence" value="ECO:0007669"/>
    <property type="project" value="UniProtKB-KW"/>
</dbReference>
<dbReference type="Proteomes" id="UP000318297">
    <property type="component" value="Unassembled WGS sequence"/>
</dbReference>
<dbReference type="EMBL" id="VIVQ01000003">
    <property type="protein sequence ID" value="TWE09316.1"/>
    <property type="molecule type" value="Genomic_DNA"/>
</dbReference>
<evidence type="ECO:0000256" key="2">
    <source>
        <dbReference type="ARBA" id="ARBA00022603"/>
    </source>
</evidence>
<accession>A0A561E0Z7</accession>
<dbReference type="Pfam" id="PF02353">
    <property type="entry name" value="CMAS"/>
    <property type="match status" value="1"/>
</dbReference>
<evidence type="ECO:0000256" key="1">
    <source>
        <dbReference type="ARBA" id="ARBA00010815"/>
    </source>
</evidence>
<name>A0A561E0Z7_9MICO</name>
<dbReference type="CDD" id="cd02440">
    <property type="entry name" value="AdoMet_MTases"/>
    <property type="match status" value="1"/>
</dbReference>